<accession>A0A6J5T7N7</accession>
<protein>
    <submittedName>
        <fullName evidence="1">Uncharacterized protein</fullName>
    </submittedName>
</protein>
<proteinExistence type="predicted"/>
<sequence length="130" mass="14972">MTDKVSVEKVLELIELLYKRNASIIVSGLQSMVEQPNINWLDREDVWDKVVYHQFITNLDSMKGAVSNMWEISKLLRACKSNAQIFEAINDIEKNITENTTPQAKRDVHICKAHKDDLKTLMELLAKISK</sequence>
<evidence type="ECO:0000313" key="1">
    <source>
        <dbReference type="EMBL" id="CAB4240781.1"/>
    </source>
</evidence>
<reference evidence="1" key="1">
    <citation type="submission" date="2020-05" db="EMBL/GenBank/DDBJ databases">
        <authorList>
            <person name="Chiriac C."/>
            <person name="Salcher M."/>
            <person name="Ghai R."/>
            <person name="Kavagutti S V."/>
        </authorList>
    </citation>
    <scope>NUCLEOTIDE SEQUENCE</scope>
</reference>
<gene>
    <name evidence="1" type="ORF">UFOVP23_15</name>
</gene>
<dbReference type="EMBL" id="LR797815">
    <property type="protein sequence ID" value="CAB4240781.1"/>
    <property type="molecule type" value="Genomic_DNA"/>
</dbReference>
<name>A0A6J5T7N7_9CAUD</name>
<organism evidence="1">
    <name type="scientific">uncultured Caudovirales phage</name>
    <dbReference type="NCBI Taxonomy" id="2100421"/>
    <lineage>
        <taxon>Viruses</taxon>
        <taxon>Duplodnaviria</taxon>
        <taxon>Heunggongvirae</taxon>
        <taxon>Uroviricota</taxon>
        <taxon>Caudoviricetes</taxon>
        <taxon>Peduoviridae</taxon>
        <taxon>Maltschvirus</taxon>
        <taxon>Maltschvirus maltsch</taxon>
    </lineage>
</organism>